<proteinExistence type="predicted"/>
<name>A6J7Q7_RAT</name>
<accession>A6J7Q7</accession>
<gene>
    <name evidence="1" type="ORF">rCG_43918</name>
</gene>
<organism evidence="1 2">
    <name type="scientific">Rattus norvegicus</name>
    <name type="common">Rat</name>
    <dbReference type="NCBI Taxonomy" id="10116"/>
    <lineage>
        <taxon>Eukaryota</taxon>
        <taxon>Metazoa</taxon>
        <taxon>Chordata</taxon>
        <taxon>Craniata</taxon>
        <taxon>Vertebrata</taxon>
        <taxon>Euteleostomi</taxon>
        <taxon>Mammalia</taxon>
        <taxon>Eutheria</taxon>
        <taxon>Euarchontoglires</taxon>
        <taxon>Glires</taxon>
        <taxon>Rodentia</taxon>
        <taxon>Myomorpha</taxon>
        <taxon>Muroidea</taxon>
        <taxon>Muridae</taxon>
        <taxon>Murinae</taxon>
        <taxon>Rattus</taxon>
    </lineage>
</organism>
<protein>
    <submittedName>
        <fullName evidence="1">RCG43918</fullName>
    </submittedName>
</protein>
<evidence type="ECO:0000313" key="2">
    <source>
        <dbReference type="Proteomes" id="UP000234681"/>
    </source>
</evidence>
<dbReference type="Proteomes" id="UP000234681">
    <property type="component" value="Chromosome 17"/>
</dbReference>
<sequence>MMTSFHSPKILKQNWQSFLSISSLYLARFMDQQKM</sequence>
<evidence type="ECO:0000313" key="1">
    <source>
        <dbReference type="EMBL" id="EDL98407.1"/>
    </source>
</evidence>
<reference evidence="2" key="1">
    <citation type="submission" date="2005-09" db="EMBL/GenBank/DDBJ databases">
        <authorList>
            <person name="Mural R.J."/>
            <person name="Li P.W."/>
            <person name="Adams M.D."/>
            <person name="Amanatides P.G."/>
            <person name="Baden-Tillson H."/>
            <person name="Barnstead M."/>
            <person name="Chin S.H."/>
            <person name="Dew I."/>
            <person name="Evans C.A."/>
            <person name="Ferriera S."/>
            <person name="Flanigan M."/>
            <person name="Fosler C."/>
            <person name="Glodek A."/>
            <person name="Gu Z."/>
            <person name="Holt R.A."/>
            <person name="Jennings D."/>
            <person name="Kraft C.L."/>
            <person name="Lu F."/>
            <person name="Nguyen T."/>
            <person name="Nusskern D.R."/>
            <person name="Pfannkoch C.M."/>
            <person name="Sitter C."/>
            <person name="Sutton G.G."/>
            <person name="Venter J.C."/>
            <person name="Wang Z."/>
            <person name="Woodage T."/>
            <person name="Zheng X.H."/>
            <person name="Zhong F."/>
        </authorList>
    </citation>
    <scope>NUCLEOTIDE SEQUENCE [LARGE SCALE GENOMIC DNA]</scope>
    <source>
        <strain>BN</strain>
        <strain evidence="2">Sprague-Dawley</strain>
    </source>
</reference>
<dbReference type="EMBL" id="CH473977">
    <property type="protein sequence ID" value="EDL98407.1"/>
    <property type="molecule type" value="Genomic_DNA"/>
</dbReference>
<dbReference type="AlphaFoldDB" id="A6J7Q7"/>